<comment type="caution">
    <text evidence="2">The sequence shown here is derived from an EMBL/GenBank/DDBJ whole genome shotgun (WGS) entry which is preliminary data.</text>
</comment>
<keyword evidence="3" id="KW-1185">Reference proteome</keyword>
<sequence length="202" mass="21651">MWLIASLRRGWLTFKSFPLPFWAEAPLSSCKIEATSSWSRRDTDCLVPLNHGRAVFHPAPSALSLWSPSGLAIMLRHFKLPHLLPLAVATAHAVGGLVSPLVDAEGAILMFGLPQPIAESPAAQIVFPSGSIRTSAFGVLVWVFYLQRKLDEVDTVNLVMGIWLGLADAYVCWMAGVPSQATFKATAGLLIAGWGAAGLTST</sequence>
<keyword evidence="1" id="KW-1133">Transmembrane helix</keyword>
<evidence type="ECO:0000313" key="3">
    <source>
        <dbReference type="Proteomes" id="UP001600888"/>
    </source>
</evidence>
<organism evidence="2 3">
    <name type="scientific">Diaporthe vaccinii</name>
    <dbReference type="NCBI Taxonomy" id="105482"/>
    <lineage>
        <taxon>Eukaryota</taxon>
        <taxon>Fungi</taxon>
        <taxon>Dikarya</taxon>
        <taxon>Ascomycota</taxon>
        <taxon>Pezizomycotina</taxon>
        <taxon>Sordariomycetes</taxon>
        <taxon>Sordariomycetidae</taxon>
        <taxon>Diaporthales</taxon>
        <taxon>Diaporthaceae</taxon>
        <taxon>Diaporthe</taxon>
        <taxon>Diaporthe eres species complex</taxon>
    </lineage>
</organism>
<keyword evidence="1" id="KW-0472">Membrane</keyword>
<proteinExistence type="predicted"/>
<keyword evidence="1" id="KW-0812">Transmembrane</keyword>
<dbReference type="Pfam" id="PF14087">
    <property type="entry name" value="DUF4267"/>
    <property type="match status" value="1"/>
</dbReference>
<name>A0ABR4EQJ6_9PEZI</name>
<feature type="transmembrane region" description="Helical" evidence="1">
    <location>
        <begin position="122"/>
        <end position="146"/>
    </location>
</feature>
<accession>A0ABR4EQJ6</accession>
<protein>
    <submittedName>
        <fullName evidence="2">Uncharacterized protein</fullName>
    </submittedName>
</protein>
<feature type="transmembrane region" description="Helical" evidence="1">
    <location>
        <begin position="158"/>
        <end position="176"/>
    </location>
</feature>
<evidence type="ECO:0000313" key="2">
    <source>
        <dbReference type="EMBL" id="KAL2284701.1"/>
    </source>
</evidence>
<evidence type="ECO:0000256" key="1">
    <source>
        <dbReference type="SAM" id="Phobius"/>
    </source>
</evidence>
<gene>
    <name evidence="2" type="ORF">FJTKL_08785</name>
</gene>
<dbReference type="Proteomes" id="UP001600888">
    <property type="component" value="Unassembled WGS sequence"/>
</dbReference>
<dbReference type="EMBL" id="JBAWTH010000035">
    <property type="protein sequence ID" value="KAL2284701.1"/>
    <property type="molecule type" value="Genomic_DNA"/>
</dbReference>
<dbReference type="InterPro" id="IPR025363">
    <property type="entry name" value="DUF4267"/>
</dbReference>
<feature type="transmembrane region" description="Helical" evidence="1">
    <location>
        <begin position="83"/>
        <end position="102"/>
    </location>
</feature>
<reference evidence="2 3" key="1">
    <citation type="submission" date="2024-03" db="EMBL/GenBank/DDBJ databases">
        <title>A high-quality draft genome sequence of Diaporthe vaccinii, a causative agent of upright dieback and viscid rot disease in cranberry plants.</title>
        <authorList>
            <person name="Sarrasin M."/>
            <person name="Lang B.F."/>
            <person name="Burger G."/>
        </authorList>
    </citation>
    <scope>NUCLEOTIDE SEQUENCE [LARGE SCALE GENOMIC DNA]</scope>
    <source>
        <strain evidence="2 3">IS7</strain>
    </source>
</reference>